<dbReference type="STRING" id="320497.A0U93_10775"/>
<dbReference type="Gene3D" id="3.40.50.1010">
    <property type="entry name" value="5'-nuclease"/>
    <property type="match status" value="1"/>
</dbReference>
<evidence type="ECO:0000313" key="2">
    <source>
        <dbReference type="Proteomes" id="UP000188604"/>
    </source>
</evidence>
<dbReference type="OrthoDB" id="9794137at2"/>
<keyword evidence="2" id="KW-1185">Reference proteome</keyword>
<protein>
    <submittedName>
        <fullName evidence="1">NYN domain-containing protein</fullName>
    </submittedName>
</protein>
<sequence>MLHRDERTAIFIDGSSLYYASRTLGFDVDYRSLLTYFQKHCRLLRAFYYAALPETDDYSPLKPLTDWLAYNGYRLVTKNAREFTDYSGRRRMKGNMDVELTVDLLEQAERIDHAVIFSGDADLRRAVEAVQRRGVRVTAISSLRASPPLIGDDLRRQVDQFVELGDIASHFRRQTQETRPKAGPVRHPADISIDESSTS</sequence>
<dbReference type="Proteomes" id="UP000188604">
    <property type="component" value="Chromosome"/>
</dbReference>
<gene>
    <name evidence="1" type="ORF">A0U93_10775</name>
</gene>
<dbReference type="Pfam" id="PF01936">
    <property type="entry name" value="NYN"/>
    <property type="match status" value="1"/>
</dbReference>
<evidence type="ECO:0000313" key="1">
    <source>
        <dbReference type="EMBL" id="AQS88345.1"/>
    </source>
</evidence>
<dbReference type="KEGG" id="nch:A0U93_10775"/>
<dbReference type="AlphaFoldDB" id="A0A1U9KRH1"/>
<dbReference type="CDD" id="cd10911">
    <property type="entry name" value="PIN_LabA"/>
    <property type="match status" value="1"/>
</dbReference>
<dbReference type="EMBL" id="CP014691">
    <property type="protein sequence ID" value="AQS88345.1"/>
    <property type="molecule type" value="Genomic_DNA"/>
</dbReference>
<reference evidence="1 2" key="1">
    <citation type="submission" date="2016-03" db="EMBL/GenBank/DDBJ databases">
        <title>Acetic acid bacteria sequencing.</title>
        <authorList>
            <person name="Brandt J."/>
            <person name="Jakob F."/>
            <person name="Vogel R.F."/>
        </authorList>
    </citation>
    <scope>NUCLEOTIDE SEQUENCE [LARGE SCALE GENOMIC DNA]</scope>
    <source>
        <strain evidence="1 2">NBRC 101099</strain>
    </source>
</reference>
<dbReference type="InterPro" id="IPR021139">
    <property type="entry name" value="NYN"/>
</dbReference>
<dbReference type="PANTHER" id="PTHR35458:SF2">
    <property type="entry name" value="SLR0755 PROTEIN"/>
    <property type="match status" value="1"/>
</dbReference>
<dbReference type="GO" id="GO:0004540">
    <property type="term" value="F:RNA nuclease activity"/>
    <property type="evidence" value="ECO:0007669"/>
    <property type="project" value="InterPro"/>
</dbReference>
<dbReference type="InterPro" id="IPR047140">
    <property type="entry name" value="LabA"/>
</dbReference>
<dbReference type="RefSeq" id="WP_077807371.1">
    <property type="nucleotide sequence ID" value="NZ_BJXS01000003.1"/>
</dbReference>
<organism evidence="1 2">
    <name type="scientific">Neoasaia chiangmaiensis</name>
    <dbReference type="NCBI Taxonomy" id="320497"/>
    <lineage>
        <taxon>Bacteria</taxon>
        <taxon>Pseudomonadati</taxon>
        <taxon>Pseudomonadota</taxon>
        <taxon>Alphaproteobacteria</taxon>
        <taxon>Acetobacterales</taxon>
        <taxon>Acetobacteraceae</taxon>
        <taxon>Neoasaia</taxon>
    </lineage>
</organism>
<accession>A0A1U9KRH1</accession>
<proteinExistence type="predicted"/>
<name>A0A1U9KRH1_9PROT</name>
<dbReference type="PANTHER" id="PTHR35458">
    <property type="entry name" value="SLR0755 PROTEIN"/>
    <property type="match status" value="1"/>
</dbReference>